<dbReference type="Proteomes" id="UP000504603">
    <property type="component" value="Unplaced"/>
</dbReference>
<dbReference type="Pfam" id="PF02298">
    <property type="entry name" value="Cu_bind_like"/>
    <property type="match status" value="1"/>
</dbReference>
<evidence type="ECO:0000256" key="5">
    <source>
        <dbReference type="ARBA" id="ARBA00023180"/>
    </source>
</evidence>
<dbReference type="InterPro" id="IPR039391">
    <property type="entry name" value="Phytocyanin-like"/>
</dbReference>
<evidence type="ECO:0000313" key="9">
    <source>
        <dbReference type="RefSeq" id="XP_022146082.1"/>
    </source>
</evidence>
<feature type="transmembrane region" description="Helical" evidence="6">
    <location>
        <begin position="12"/>
        <end position="33"/>
    </location>
</feature>
<evidence type="ECO:0000256" key="2">
    <source>
        <dbReference type="ARBA" id="ARBA00022723"/>
    </source>
</evidence>
<keyword evidence="3" id="KW-0249">Electron transport</keyword>
<evidence type="ECO:0000256" key="1">
    <source>
        <dbReference type="ARBA" id="ARBA00022448"/>
    </source>
</evidence>
<name>A0A6J1CYL0_MOMCH</name>
<dbReference type="InterPro" id="IPR003245">
    <property type="entry name" value="Phytocyanin_dom"/>
</dbReference>
<sequence length="174" mass="19696">MVVKLYHCSLIHYLFLFLSFGGILLSKCEVFLVGGEDGWNSGINFVSWSQTHNFTKGDVLVFNYSKNEHNVYEVSEETYRSCNASKGVVGEYDSGNDEIELKEARKYWFICNVAGHCLGGMRFGIEVNQPNSTIHVPNSDFQPPPPTTNHGSYESYQIWSSTLIFIIAFGLVFR</sequence>
<reference evidence="9" key="1">
    <citation type="submission" date="2025-08" db="UniProtKB">
        <authorList>
            <consortium name="RefSeq"/>
        </authorList>
    </citation>
    <scope>IDENTIFICATION</scope>
    <source>
        <strain evidence="9">OHB3-1</strain>
    </source>
</reference>
<protein>
    <submittedName>
        <fullName evidence="9">Basic blue protein-like</fullName>
    </submittedName>
</protein>
<keyword evidence="2" id="KW-0479">Metal-binding</keyword>
<keyword evidence="5" id="KW-0325">Glycoprotein</keyword>
<feature type="transmembrane region" description="Helical" evidence="6">
    <location>
        <begin position="156"/>
        <end position="173"/>
    </location>
</feature>
<dbReference type="Gene3D" id="2.60.40.420">
    <property type="entry name" value="Cupredoxins - blue copper proteins"/>
    <property type="match status" value="1"/>
</dbReference>
<feature type="domain" description="Phytocyanin" evidence="7">
    <location>
        <begin position="29"/>
        <end position="129"/>
    </location>
</feature>
<dbReference type="AlphaFoldDB" id="A0A6J1CYL0"/>
<gene>
    <name evidence="9" type="primary">LOC111015378</name>
</gene>
<dbReference type="PANTHER" id="PTHR33021">
    <property type="entry name" value="BLUE COPPER PROTEIN"/>
    <property type="match status" value="1"/>
</dbReference>
<organism evidence="8 9">
    <name type="scientific">Momordica charantia</name>
    <name type="common">Bitter gourd</name>
    <name type="synonym">Balsam pear</name>
    <dbReference type="NCBI Taxonomy" id="3673"/>
    <lineage>
        <taxon>Eukaryota</taxon>
        <taxon>Viridiplantae</taxon>
        <taxon>Streptophyta</taxon>
        <taxon>Embryophyta</taxon>
        <taxon>Tracheophyta</taxon>
        <taxon>Spermatophyta</taxon>
        <taxon>Magnoliopsida</taxon>
        <taxon>eudicotyledons</taxon>
        <taxon>Gunneridae</taxon>
        <taxon>Pentapetalae</taxon>
        <taxon>rosids</taxon>
        <taxon>fabids</taxon>
        <taxon>Cucurbitales</taxon>
        <taxon>Cucurbitaceae</taxon>
        <taxon>Momordiceae</taxon>
        <taxon>Momordica</taxon>
    </lineage>
</organism>
<evidence type="ECO:0000313" key="8">
    <source>
        <dbReference type="Proteomes" id="UP000504603"/>
    </source>
</evidence>
<dbReference type="PANTHER" id="PTHR33021:SF179">
    <property type="entry name" value="OS09G0541100 PROTEIN"/>
    <property type="match status" value="1"/>
</dbReference>
<dbReference type="PROSITE" id="PS51485">
    <property type="entry name" value="PHYTOCYANIN"/>
    <property type="match status" value="1"/>
</dbReference>
<dbReference type="SUPFAM" id="SSF49503">
    <property type="entry name" value="Cupredoxins"/>
    <property type="match status" value="1"/>
</dbReference>
<keyword evidence="4" id="KW-0186">Copper</keyword>
<evidence type="ECO:0000256" key="6">
    <source>
        <dbReference type="SAM" id="Phobius"/>
    </source>
</evidence>
<evidence type="ECO:0000256" key="4">
    <source>
        <dbReference type="ARBA" id="ARBA00023008"/>
    </source>
</evidence>
<accession>A0A6J1CYL0</accession>
<keyword evidence="8" id="KW-1185">Reference proteome</keyword>
<dbReference type="KEGG" id="mcha:111015378"/>
<dbReference type="FunFam" id="2.60.40.420:FF:000003">
    <property type="entry name" value="Blue copper"/>
    <property type="match status" value="1"/>
</dbReference>
<evidence type="ECO:0000256" key="3">
    <source>
        <dbReference type="ARBA" id="ARBA00022982"/>
    </source>
</evidence>
<keyword evidence="1" id="KW-0813">Transport</keyword>
<dbReference type="InterPro" id="IPR008972">
    <property type="entry name" value="Cupredoxin"/>
</dbReference>
<dbReference type="GeneID" id="111015378"/>
<evidence type="ECO:0000259" key="7">
    <source>
        <dbReference type="PROSITE" id="PS51485"/>
    </source>
</evidence>
<dbReference type="GO" id="GO:0009055">
    <property type="term" value="F:electron transfer activity"/>
    <property type="evidence" value="ECO:0007669"/>
    <property type="project" value="InterPro"/>
</dbReference>
<proteinExistence type="predicted"/>
<keyword evidence="6" id="KW-0812">Transmembrane</keyword>
<dbReference type="GO" id="GO:0046872">
    <property type="term" value="F:metal ion binding"/>
    <property type="evidence" value="ECO:0007669"/>
    <property type="project" value="UniProtKB-KW"/>
</dbReference>
<dbReference type="OrthoDB" id="1921208at2759"/>
<dbReference type="CDD" id="cd04216">
    <property type="entry name" value="Phytocyanin"/>
    <property type="match status" value="1"/>
</dbReference>
<keyword evidence="6" id="KW-1133">Transmembrane helix</keyword>
<dbReference type="GO" id="GO:0005886">
    <property type="term" value="C:plasma membrane"/>
    <property type="evidence" value="ECO:0007669"/>
    <property type="project" value="TreeGrafter"/>
</dbReference>
<keyword evidence="6" id="KW-0472">Membrane</keyword>
<dbReference type="RefSeq" id="XP_022146082.1">
    <property type="nucleotide sequence ID" value="XM_022290390.1"/>
</dbReference>